<comment type="subcellular location">
    <subcellularLocation>
        <location evidence="1">Membrane</location>
        <topology evidence="1">Multi-pass membrane protein</topology>
    </subcellularLocation>
</comment>
<dbReference type="Pfam" id="PF02361">
    <property type="entry name" value="CbiQ"/>
    <property type="match status" value="1"/>
</dbReference>
<evidence type="ECO:0000256" key="2">
    <source>
        <dbReference type="ARBA" id="ARBA00022692"/>
    </source>
</evidence>
<evidence type="ECO:0000256" key="3">
    <source>
        <dbReference type="ARBA" id="ARBA00022989"/>
    </source>
</evidence>
<dbReference type="Proteomes" id="UP001500013">
    <property type="component" value="Unassembled WGS sequence"/>
</dbReference>
<feature type="transmembrane region" description="Helical" evidence="5">
    <location>
        <begin position="57"/>
        <end position="74"/>
    </location>
</feature>
<keyword evidence="3 5" id="KW-1133">Transmembrane helix</keyword>
<organism evidence="6 7">
    <name type="scientific">Terrabacter lapilli</name>
    <dbReference type="NCBI Taxonomy" id="436231"/>
    <lineage>
        <taxon>Bacteria</taxon>
        <taxon>Bacillati</taxon>
        <taxon>Actinomycetota</taxon>
        <taxon>Actinomycetes</taxon>
        <taxon>Micrococcales</taxon>
        <taxon>Intrasporangiaceae</taxon>
        <taxon>Terrabacter</taxon>
    </lineage>
</organism>
<sequence>MRQLRARLQHPAAWWLWGLGLATAASRTTNPLLLLLVIGVCVLVVSERRDTATPNPLPAFLAIGAVVVAFRVVVTAVLGNGVAGTTVVVTLPSVPLPGWAAGIRLGGPVTLESLLYAAYDALRLAAVLACLGAANALASPRRLLRYLPATLYDVGTAVVVGLTFAPQLLSDARDVRAARTLRGRDSRGLREMARLAVPVLETAFERSLGLAASMESRGYGRAVTSTPTSRRAATSLALAGLVGVLAGLYGLLDASAGGVLGLPVLVLGALLAAASLVVGASRDPRSRHRRDRWTWTETVTVVTGAVPAAVLLVASARGWAGVTPAQRAELPVVPLVAVLAIALAAVPAWVTPRPRETTA</sequence>
<feature type="transmembrane region" description="Helical" evidence="5">
    <location>
        <begin position="121"/>
        <end position="138"/>
    </location>
</feature>
<proteinExistence type="predicted"/>
<comment type="caution">
    <text evidence="6">The sequence shown here is derived from an EMBL/GenBank/DDBJ whole genome shotgun (WGS) entry which is preliminary data.</text>
</comment>
<accession>A0ABN2RPE8</accession>
<keyword evidence="2 5" id="KW-0812">Transmembrane</keyword>
<keyword evidence="7" id="KW-1185">Reference proteome</keyword>
<feature type="transmembrane region" description="Helical" evidence="5">
    <location>
        <begin position="232"/>
        <end position="252"/>
    </location>
</feature>
<evidence type="ECO:0000256" key="4">
    <source>
        <dbReference type="ARBA" id="ARBA00023136"/>
    </source>
</evidence>
<dbReference type="PANTHER" id="PTHR33514:SF15">
    <property type="entry name" value="COBALT TRANSPORT PROTEIN"/>
    <property type="match status" value="1"/>
</dbReference>
<dbReference type="EMBL" id="BAAAPU010000003">
    <property type="protein sequence ID" value="GAA1972629.1"/>
    <property type="molecule type" value="Genomic_DNA"/>
</dbReference>
<feature type="transmembrane region" description="Helical" evidence="5">
    <location>
        <begin position="12"/>
        <end position="45"/>
    </location>
</feature>
<keyword evidence="4 5" id="KW-0472">Membrane</keyword>
<feature type="transmembrane region" description="Helical" evidence="5">
    <location>
        <begin position="299"/>
        <end position="320"/>
    </location>
</feature>
<dbReference type="PANTHER" id="PTHR33514">
    <property type="entry name" value="PROTEIN ABCI12, CHLOROPLASTIC"/>
    <property type="match status" value="1"/>
</dbReference>
<feature type="transmembrane region" description="Helical" evidence="5">
    <location>
        <begin position="258"/>
        <end position="278"/>
    </location>
</feature>
<gene>
    <name evidence="6" type="ORF">GCM10009817_11000</name>
</gene>
<dbReference type="InterPro" id="IPR003339">
    <property type="entry name" value="ABC/ECF_trnsptr_transmembrane"/>
</dbReference>
<evidence type="ECO:0000256" key="5">
    <source>
        <dbReference type="SAM" id="Phobius"/>
    </source>
</evidence>
<name>A0ABN2RPE8_9MICO</name>
<evidence type="ECO:0000256" key="1">
    <source>
        <dbReference type="ARBA" id="ARBA00004141"/>
    </source>
</evidence>
<evidence type="ECO:0000313" key="7">
    <source>
        <dbReference type="Proteomes" id="UP001500013"/>
    </source>
</evidence>
<reference evidence="6 7" key="1">
    <citation type="journal article" date="2019" name="Int. J. Syst. Evol. Microbiol.">
        <title>The Global Catalogue of Microorganisms (GCM) 10K type strain sequencing project: providing services to taxonomists for standard genome sequencing and annotation.</title>
        <authorList>
            <consortium name="The Broad Institute Genomics Platform"/>
            <consortium name="The Broad Institute Genome Sequencing Center for Infectious Disease"/>
            <person name="Wu L."/>
            <person name="Ma J."/>
        </authorList>
    </citation>
    <scope>NUCLEOTIDE SEQUENCE [LARGE SCALE GENOMIC DNA]</scope>
    <source>
        <strain evidence="6 7">JCM 15628</strain>
    </source>
</reference>
<dbReference type="RefSeq" id="WP_344059213.1">
    <property type="nucleotide sequence ID" value="NZ_BAAAPU010000003.1"/>
</dbReference>
<protein>
    <submittedName>
        <fullName evidence="6">CbiQ family ECF transporter T component</fullName>
    </submittedName>
</protein>
<dbReference type="CDD" id="cd16914">
    <property type="entry name" value="EcfT"/>
    <property type="match status" value="1"/>
</dbReference>
<feature type="transmembrane region" description="Helical" evidence="5">
    <location>
        <begin position="332"/>
        <end position="350"/>
    </location>
</feature>
<evidence type="ECO:0000313" key="6">
    <source>
        <dbReference type="EMBL" id="GAA1972629.1"/>
    </source>
</evidence>